<proteinExistence type="predicted"/>
<dbReference type="Gene3D" id="3.90.70.10">
    <property type="entry name" value="Cysteine proteinases"/>
    <property type="match status" value="1"/>
</dbReference>
<dbReference type="EMBL" id="VTPC01090290">
    <property type="protein sequence ID" value="KAF2883783.1"/>
    <property type="molecule type" value="Genomic_DNA"/>
</dbReference>
<protein>
    <recommendedName>
        <fullName evidence="1">USP domain-containing protein</fullName>
    </recommendedName>
</protein>
<name>A0A8K0G2Y7_IGNLU</name>
<evidence type="ECO:0000313" key="2">
    <source>
        <dbReference type="EMBL" id="KAF2883783.1"/>
    </source>
</evidence>
<gene>
    <name evidence="2" type="ORF">ILUMI_22369</name>
</gene>
<keyword evidence="3" id="KW-1185">Reference proteome</keyword>
<dbReference type="Pfam" id="PF00443">
    <property type="entry name" value="UCH"/>
    <property type="match status" value="1"/>
</dbReference>
<comment type="caution">
    <text evidence="2">The sequence shown here is derived from an EMBL/GenBank/DDBJ whole genome shotgun (WGS) entry which is preliminary data.</text>
</comment>
<organism evidence="2 3">
    <name type="scientific">Ignelater luminosus</name>
    <name type="common">Cucubano</name>
    <name type="synonym">Pyrophorus luminosus</name>
    <dbReference type="NCBI Taxonomy" id="2038154"/>
    <lineage>
        <taxon>Eukaryota</taxon>
        <taxon>Metazoa</taxon>
        <taxon>Ecdysozoa</taxon>
        <taxon>Arthropoda</taxon>
        <taxon>Hexapoda</taxon>
        <taxon>Insecta</taxon>
        <taxon>Pterygota</taxon>
        <taxon>Neoptera</taxon>
        <taxon>Endopterygota</taxon>
        <taxon>Coleoptera</taxon>
        <taxon>Polyphaga</taxon>
        <taxon>Elateriformia</taxon>
        <taxon>Elateroidea</taxon>
        <taxon>Elateridae</taxon>
        <taxon>Agrypninae</taxon>
        <taxon>Pyrophorini</taxon>
        <taxon>Ignelater</taxon>
    </lineage>
</organism>
<dbReference type="AlphaFoldDB" id="A0A8K0G2Y7"/>
<dbReference type="Proteomes" id="UP000801492">
    <property type="component" value="Unassembled WGS sequence"/>
</dbReference>
<accession>A0A8K0G2Y7</accession>
<dbReference type="SUPFAM" id="SSF54001">
    <property type="entry name" value="Cysteine proteinases"/>
    <property type="match status" value="1"/>
</dbReference>
<dbReference type="OrthoDB" id="289038at2759"/>
<dbReference type="PROSITE" id="PS50235">
    <property type="entry name" value="USP_3"/>
    <property type="match status" value="1"/>
</dbReference>
<dbReference type="InterPro" id="IPR038765">
    <property type="entry name" value="Papain-like_cys_pep_sf"/>
</dbReference>
<dbReference type="InterPro" id="IPR028889">
    <property type="entry name" value="USP"/>
</dbReference>
<sequence length="574" mass="66732">MLIQQKLLVYINYNDISFSYFLGGHYFSYIRHDNNTWYLFNDEYVGKVNLHIDEEMQGLCFGGQFGTFSAMKKPYSAYMLFYTRTDGEYIATTALGTEVASQTNKNAQEKDVFVLHKSCQFEVEYIEFIKKLLQDNMPSLSDIESNVQIREASVLSFQLACKYLFQTGWHAKINLRGSAALWSDVLCQYLQSYPEIRSWFAIHILFRTPKILFEYLVRCPVNDVKLAFRKVLAMVTSLLHDDGPCPPPPNYTESSSKLTMGDYIMGALLDLLVTEIPAHLNCISTFCEFFYAYAEQGDFEIKHMLDLNILPTFILVAINEGPNPNIKYKLQSLTELHRIIFILVRSSDCKAPGESENLHLEPNKFCYSRYPLVALEERTRRMLFDQTKYLDSSIQEISLTEECLQFLQYCAWENKKFSGRVLTVLVKNMTSCPDCMFAHFKCLLLGILLLKDSLQSFRLNYLLHRTEYATENIISIIINLSKWDPQRTYQCIRFMVDFFFDCQEALTCLFENIRTLDTWHRCMDWLEEQITMGPGSVSESILKRTASMSRIYKYGRNLELILCDENKMPTAKTS</sequence>
<feature type="domain" description="USP" evidence="1">
    <location>
        <begin position="1"/>
        <end position="85"/>
    </location>
</feature>
<dbReference type="GO" id="GO:0016579">
    <property type="term" value="P:protein deubiquitination"/>
    <property type="evidence" value="ECO:0007669"/>
    <property type="project" value="InterPro"/>
</dbReference>
<dbReference type="InterPro" id="IPR021905">
    <property type="entry name" value="DUF3517"/>
</dbReference>
<dbReference type="GO" id="GO:0004843">
    <property type="term" value="F:cysteine-type deubiquitinase activity"/>
    <property type="evidence" value="ECO:0007669"/>
    <property type="project" value="InterPro"/>
</dbReference>
<dbReference type="InterPro" id="IPR001394">
    <property type="entry name" value="Peptidase_C19_UCH"/>
</dbReference>
<dbReference type="Pfam" id="PF12030">
    <property type="entry name" value="DUF3517"/>
    <property type="match status" value="1"/>
</dbReference>
<evidence type="ECO:0000259" key="1">
    <source>
        <dbReference type="PROSITE" id="PS50235"/>
    </source>
</evidence>
<reference evidence="2" key="1">
    <citation type="submission" date="2019-08" db="EMBL/GenBank/DDBJ databases">
        <title>The genome of the North American firefly Photinus pyralis.</title>
        <authorList>
            <consortium name="Photinus pyralis genome working group"/>
            <person name="Fallon T.R."/>
            <person name="Sander Lower S.E."/>
            <person name="Weng J.-K."/>
        </authorList>
    </citation>
    <scope>NUCLEOTIDE SEQUENCE</scope>
    <source>
        <strain evidence="2">TRF0915ILg1</strain>
        <tissue evidence="2">Whole body</tissue>
    </source>
</reference>
<evidence type="ECO:0000313" key="3">
    <source>
        <dbReference type="Proteomes" id="UP000801492"/>
    </source>
</evidence>